<evidence type="ECO:0000256" key="1">
    <source>
        <dbReference type="SAM" id="MobiDB-lite"/>
    </source>
</evidence>
<accession>A0AAW2WYN2</accession>
<feature type="transmembrane region" description="Helical" evidence="2">
    <location>
        <begin position="62"/>
        <end position="80"/>
    </location>
</feature>
<gene>
    <name evidence="3" type="ORF">Slati_1773000</name>
</gene>
<evidence type="ECO:0000313" key="3">
    <source>
        <dbReference type="EMBL" id="KAL0446451.1"/>
    </source>
</evidence>
<dbReference type="PANTHER" id="PTHR35297">
    <property type="entry name" value="PROTEIN, PUTATIVE-RELATED"/>
    <property type="match status" value="1"/>
</dbReference>
<reference evidence="3" key="1">
    <citation type="submission" date="2020-06" db="EMBL/GenBank/DDBJ databases">
        <authorList>
            <person name="Li T."/>
            <person name="Hu X."/>
            <person name="Zhang T."/>
            <person name="Song X."/>
            <person name="Zhang H."/>
            <person name="Dai N."/>
            <person name="Sheng W."/>
            <person name="Hou X."/>
            <person name="Wei L."/>
        </authorList>
    </citation>
    <scope>NUCLEOTIDE SEQUENCE</scope>
    <source>
        <strain evidence="3">KEN1</strain>
        <tissue evidence="3">Leaf</tissue>
    </source>
</reference>
<feature type="compositionally biased region" description="Polar residues" evidence="1">
    <location>
        <begin position="1"/>
        <end position="13"/>
    </location>
</feature>
<sequence length="146" mass="16710">MQRQSLSSPSSKLVQDERESLKQFPSSSSSHLSAMNGSEECCRVEEEELKKMMMMRLKPPHTYIHLIPFLTLLCFLILYLSSHDPSPNDLAEFNTLKSFPNPAESEDSISELEGIVEIRKGEVLALRSLKNSAAKHRRLHRKIPRF</sequence>
<protein>
    <submittedName>
        <fullName evidence="3">Uncharacterized protein</fullName>
    </submittedName>
</protein>
<dbReference type="AlphaFoldDB" id="A0AAW2WYN2"/>
<evidence type="ECO:0000256" key="2">
    <source>
        <dbReference type="SAM" id="Phobius"/>
    </source>
</evidence>
<name>A0AAW2WYN2_9LAMI</name>
<dbReference type="PANTHER" id="PTHR35297:SF2">
    <property type="entry name" value="PROTEIN, PUTATIVE-RELATED"/>
    <property type="match status" value="1"/>
</dbReference>
<feature type="compositionally biased region" description="Polar residues" evidence="1">
    <location>
        <begin position="23"/>
        <end position="36"/>
    </location>
</feature>
<organism evidence="3">
    <name type="scientific">Sesamum latifolium</name>
    <dbReference type="NCBI Taxonomy" id="2727402"/>
    <lineage>
        <taxon>Eukaryota</taxon>
        <taxon>Viridiplantae</taxon>
        <taxon>Streptophyta</taxon>
        <taxon>Embryophyta</taxon>
        <taxon>Tracheophyta</taxon>
        <taxon>Spermatophyta</taxon>
        <taxon>Magnoliopsida</taxon>
        <taxon>eudicotyledons</taxon>
        <taxon>Gunneridae</taxon>
        <taxon>Pentapetalae</taxon>
        <taxon>asterids</taxon>
        <taxon>lamiids</taxon>
        <taxon>Lamiales</taxon>
        <taxon>Pedaliaceae</taxon>
        <taxon>Sesamum</taxon>
    </lineage>
</organism>
<keyword evidence="2" id="KW-0472">Membrane</keyword>
<proteinExistence type="predicted"/>
<feature type="region of interest" description="Disordered" evidence="1">
    <location>
        <begin position="1"/>
        <end position="39"/>
    </location>
</feature>
<keyword evidence="2" id="KW-0812">Transmembrane</keyword>
<reference evidence="3" key="2">
    <citation type="journal article" date="2024" name="Plant">
        <title>Genomic evolution and insights into agronomic trait innovations of Sesamum species.</title>
        <authorList>
            <person name="Miao H."/>
            <person name="Wang L."/>
            <person name="Qu L."/>
            <person name="Liu H."/>
            <person name="Sun Y."/>
            <person name="Le M."/>
            <person name="Wang Q."/>
            <person name="Wei S."/>
            <person name="Zheng Y."/>
            <person name="Lin W."/>
            <person name="Duan Y."/>
            <person name="Cao H."/>
            <person name="Xiong S."/>
            <person name="Wang X."/>
            <person name="Wei L."/>
            <person name="Li C."/>
            <person name="Ma Q."/>
            <person name="Ju M."/>
            <person name="Zhao R."/>
            <person name="Li G."/>
            <person name="Mu C."/>
            <person name="Tian Q."/>
            <person name="Mei H."/>
            <person name="Zhang T."/>
            <person name="Gao T."/>
            <person name="Zhang H."/>
        </authorList>
    </citation>
    <scope>NUCLEOTIDE SEQUENCE</scope>
    <source>
        <strain evidence="3">KEN1</strain>
    </source>
</reference>
<dbReference type="EMBL" id="JACGWN010000006">
    <property type="protein sequence ID" value="KAL0446451.1"/>
    <property type="molecule type" value="Genomic_DNA"/>
</dbReference>
<comment type="caution">
    <text evidence="3">The sequence shown here is derived from an EMBL/GenBank/DDBJ whole genome shotgun (WGS) entry which is preliminary data.</text>
</comment>
<keyword evidence="2" id="KW-1133">Transmembrane helix</keyword>